<dbReference type="EMBL" id="JABFAF010000005">
    <property type="protein sequence ID" value="MBA0855815.1"/>
    <property type="molecule type" value="Genomic_DNA"/>
</dbReference>
<organism evidence="2 3">
    <name type="scientific">Gossypium schwendimanii</name>
    <name type="common">Cotton</name>
    <dbReference type="NCBI Taxonomy" id="34291"/>
    <lineage>
        <taxon>Eukaryota</taxon>
        <taxon>Viridiplantae</taxon>
        <taxon>Streptophyta</taxon>
        <taxon>Embryophyta</taxon>
        <taxon>Tracheophyta</taxon>
        <taxon>Spermatophyta</taxon>
        <taxon>Magnoliopsida</taxon>
        <taxon>eudicotyledons</taxon>
        <taxon>Gunneridae</taxon>
        <taxon>Pentapetalae</taxon>
        <taxon>rosids</taxon>
        <taxon>malvids</taxon>
        <taxon>Malvales</taxon>
        <taxon>Malvaceae</taxon>
        <taxon>Malvoideae</taxon>
        <taxon>Gossypium</taxon>
    </lineage>
</organism>
<dbReference type="GO" id="GO:0030258">
    <property type="term" value="P:lipid modification"/>
    <property type="evidence" value="ECO:0007669"/>
    <property type="project" value="TreeGrafter"/>
</dbReference>
<evidence type="ECO:0000256" key="1">
    <source>
        <dbReference type="SAM" id="Phobius"/>
    </source>
</evidence>
<reference evidence="2 3" key="1">
    <citation type="journal article" date="2019" name="Genome Biol. Evol.">
        <title>Insights into the evolution of the New World diploid cottons (Gossypium, subgenus Houzingenia) based on genome sequencing.</title>
        <authorList>
            <person name="Grover C.E."/>
            <person name="Arick M.A. 2nd"/>
            <person name="Thrash A."/>
            <person name="Conover J.L."/>
            <person name="Sanders W.S."/>
            <person name="Peterson D.G."/>
            <person name="Frelichowski J.E."/>
            <person name="Scheffler J.A."/>
            <person name="Scheffler B.E."/>
            <person name="Wendel J.F."/>
        </authorList>
    </citation>
    <scope>NUCLEOTIDE SEQUENCE [LARGE SCALE GENOMIC DNA]</scope>
    <source>
        <strain evidence="2">1</strain>
        <tissue evidence="2">Leaf</tissue>
    </source>
</reference>
<feature type="transmembrane region" description="Helical" evidence="1">
    <location>
        <begin position="12"/>
        <end position="35"/>
    </location>
</feature>
<protein>
    <submittedName>
        <fullName evidence="2">Uncharacterized protein</fullName>
    </submittedName>
</protein>
<dbReference type="PANTHER" id="PTHR13906:SF4">
    <property type="entry name" value="LYSOPHOSPHOLIPID ACYLTRANSFERASE 6"/>
    <property type="match status" value="1"/>
</dbReference>
<keyword evidence="1" id="KW-0472">Membrane</keyword>
<sequence length="348" mass="38527">MELGLETMAAAIGVSVPVLRFLLCFVATIPVSFLWRFVPGTLPKHVYSAFSGVVLSYLSFGISSNLLFLVPMLLGYAAMLLYRPKCGIITFFLSFGYLIGCHVYYMSGDAWKEGGIDATGVFACNLCLAATGTKGNLDGDFERCPQSMHVEEKEYDMLESIYDEFLEESEELEAYLVEGKFWVVRTMTTTTTTSKEGEDWRRIGDLLDMSKDTTSNDDFGVKRTYSVSTIETYSVEREFNAELKKKLESSKDSENTNNLGASSLVKDTTLVYETISLEKALIDNCNLESGGSQAKRNSMRELVLSIAIECIGICCVLQDVVPCKKPVVKVKEGNVIKVLNHGEEAAKC</sequence>
<gene>
    <name evidence="2" type="ORF">Goshw_019566</name>
</gene>
<name>A0A7J9LAQ5_GOSSC</name>
<dbReference type="GO" id="GO:0019432">
    <property type="term" value="P:triglyceride biosynthetic process"/>
    <property type="evidence" value="ECO:0007669"/>
    <property type="project" value="TreeGrafter"/>
</dbReference>
<keyword evidence="1" id="KW-0812">Transmembrane</keyword>
<evidence type="ECO:0000313" key="2">
    <source>
        <dbReference type="EMBL" id="MBA0855815.1"/>
    </source>
</evidence>
<dbReference type="PANTHER" id="PTHR13906">
    <property type="entry name" value="PORCUPINE"/>
    <property type="match status" value="1"/>
</dbReference>
<dbReference type="GO" id="GO:0008654">
    <property type="term" value="P:phospholipid biosynthetic process"/>
    <property type="evidence" value="ECO:0007669"/>
    <property type="project" value="TreeGrafter"/>
</dbReference>
<dbReference type="Proteomes" id="UP000593576">
    <property type="component" value="Unassembled WGS sequence"/>
</dbReference>
<accession>A0A7J9LAQ5</accession>
<feature type="transmembrane region" description="Helical" evidence="1">
    <location>
        <begin position="86"/>
        <end position="105"/>
    </location>
</feature>
<keyword evidence="3" id="KW-1185">Reference proteome</keyword>
<dbReference type="GO" id="GO:0016746">
    <property type="term" value="F:acyltransferase activity"/>
    <property type="evidence" value="ECO:0007669"/>
    <property type="project" value="TreeGrafter"/>
</dbReference>
<keyword evidence="1" id="KW-1133">Transmembrane helix</keyword>
<dbReference type="AlphaFoldDB" id="A0A7J9LAQ5"/>
<dbReference type="GO" id="GO:0005783">
    <property type="term" value="C:endoplasmic reticulum"/>
    <property type="evidence" value="ECO:0007669"/>
    <property type="project" value="TreeGrafter"/>
</dbReference>
<comment type="caution">
    <text evidence="2">The sequence shown here is derived from an EMBL/GenBank/DDBJ whole genome shotgun (WGS) entry which is preliminary data.</text>
</comment>
<dbReference type="OrthoDB" id="286734at2759"/>
<dbReference type="GO" id="GO:0016020">
    <property type="term" value="C:membrane"/>
    <property type="evidence" value="ECO:0007669"/>
    <property type="project" value="TreeGrafter"/>
</dbReference>
<proteinExistence type="predicted"/>
<feature type="transmembrane region" description="Helical" evidence="1">
    <location>
        <begin position="47"/>
        <end position="74"/>
    </location>
</feature>
<evidence type="ECO:0000313" key="3">
    <source>
        <dbReference type="Proteomes" id="UP000593576"/>
    </source>
</evidence>
<dbReference type="InterPro" id="IPR049941">
    <property type="entry name" value="LPLAT_7/PORCN-like"/>
</dbReference>